<sequence length="233" mass="25238">MCFTFSALEWAIIGIKPKELYQNGPPHKILKAKGKARGGPNPDYLPGKFKTKVGFGSFSFFQHKTTSFRLAYNVSFGFLALCSDGRMDLRQCIGNQNDVALGIAKHVALTESKDSNLVLSPLSIHVVLSLVAAGSKGATLDQLLSFLKSKASGDLNAFASELVSLVFADGSPSGGPCLSFANGVWIDKTLPLKPSFKQIVDTAYKAAVHQADFRIKVWLSLNPPFGRSENERK</sequence>
<protein>
    <submittedName>
        <fullName evidence="3">Serpin-ZX</fullName>
    </submittedName>
</protein>
<dbReference type="AlphaFoldDB" id="A0A438K180"/>
<proteinExistence type="inferred from homology"/>
<dbReference type="SUPFAM" id="SSF56574">
    <property type="entry name" value="Serpins"/>
    <property type="match status" value="1"/>
</dbReference>
<feature type="domain" description="Serpin" evidence="2">
    <location>
        <begin position="95"/>
        <end position="214"/>
    </location>
</feature>
<evidence type="ECO:0000256" key="1">
    <source>
        <dbReference type="ARBA" id="ARBA00009500"/>
    </source>
</evidence>
<dbReference type="EMBL" id="QGNW01000019">
    <property type="protein sequence ID" value="RVX14928.1"/>
    <property type="molecule type" value="Genomic_DNA"/>
</dbReference>
<dbReference type="InterPro" id="IPR042178">
    <property type="entry name" value="Serpin_sf_1"/>
</dbReference>
<accession>A0A438K180</accession>
<dbReference type="InterPro" id="IPR036186">
    <property type="entry name" value="Serpin_sf"/>
</dbReference>
<dbReference type="Gene3D" id="3.30.497.10">
    <property type="entry name" value="Antithrombin, subunit I, domain 2"/>
    <property type="match status" value="1"/>
</dbReference>
<dbReference type="GO" id="GO:0004867">
    <property type="term" value="F:serine-type endopeptidase inhibitor activity"/>
    <property type="evidence" value="ECO:0007669"/>
    <property type="project" value="InterPro"/>
</dbReference>
<dbReference type="PANTHER" id="PTHR11461:SF211">
    <property type="entry name" value="GH10112P-RELATED"/>
    <property type="match status" value="1"/>
</dbReference>
<dbReference type="GO" id="GO:0005615">
    <property type="term" value="C:extracellular space"/>
    <property type="evidence" value="ECO:0007669"/>
    <property type="project" value="InterPro"/>
</dbReference>
<comment type="similarity">
    <text evidence="1">Belongs to the serpin family.</text>
</comment>
<evidence type="ECO:0000313" key="3">
    <source>
        <dbReference type="EMBL" id="RVX14928.1"/>
    </source>
</evidence>
<organism evidence="3 4">
    <name type="scientific">Vitis vinifera</name>
    <name type="common">Grape</name>
    <dbReference type="NCBI Taxonomy" id="29760"/>
    <lineage>
        <taxon>Eukaryota</taxon>
        <taxon>Viridiplantae</taxon>
        <taxon>Streptophyta</taxon>
        <taxon>Embryophyta</taxon>
        <taxon>Tracheophyta</taxon>
        <taxon>Spermatophyta</taxon>
        <taxon>Magnoliopsida</taxon>
        <taxon>eudicotyledons</taxon>
        <taxon>Gunneridae</taxon>
        <taxon>Pentapetalae</taxon>
        <taxon>rosids</taxon>
        <taxon>Vitales</taxon>
        <taxon>Vitaceae</taxon>
        <taxon>Viteae</taxon>
        <taxon>Vitis</taxon>
    </lineage>
</organism>
<dbReference type="Pfam" id="PF00079">
    <property type="entry name" value="Serpin"/>
    <property type="match status" value="1"/>
</dbReference>
<comment type="caution">
    <text evidence="3">The sequence shown here is derived from an EMBL/GenBank/DDBJ whole genome shotgun (WGS) entry which is preliminary data.</text>
</comment>
<reference evidence="3 4" key="1">
    <citation type="journal article" date="2018" name="PLoS Genet.">
        <title>Population sequencing reveals clonal diversity and ancestral inbreeding in the grapevine cultivar Chardonnay.</title>
        <authorList>
            <person name="Roach M.J."/>
            <person name="Johnson D.L."/>
            <person name="Bohlmann J."/>
            <person name="van Vuuren H.J."/>
            <person name="Jones S.J."/>
            <person name="Pretorius I.S."/>
            <person name="Schmidt S.A."/>
            <person name="Borneman A.R."/>
        </authorList>
    </citation>
    <scope>NUCLEOTIDE SEQUENCE [LARGE SCALE GENOMIC DNA]</scope>
    <source>
        <strain evidence="4">cv. Chardonnay</strain>
        <tissue evidence="3">Leaf</tissue>
    </source>
</reference>
<dbReference type="InterPro" id="IPR000215">
    <property type="entry name" value="Serpin_fam"/>
</dbReference>
<gene>
    <name evidence="3" type="primary">VvCHDp000365_3</name>
    <name evidence="3" type="ORF">CK203_007757</name>
</gene>
<name>A0A438K180_VITVI</name>
<evidence type="ECO:0000313" key="4">
    <source>
        <dbReference type="Proteomes" id="UP000288805"/>
    </source>
</evidence>
<dbReference type="PANTHER" id="PTHR11461">
    <property type="entry name" value="SERINE PROTEASE INHIBITOR, SERPIN"/>
    <property type="match status" value="1"/>
</dbReference>
<dbReference type="InterPro" id="IPR023796">
    <property type="entry name" value="Serpin_dom"/>
</dbReference>
<dbReference type="Proteomes" id="UP000288805">
    <property type="component" value="Unassembled WGS sequence"/>
</dbReference>
<evidence type="ECO:0000259" key="2">
    <source>
        <dbReference type="Pfam" id="PF00079"/>
    </source>
</evidence>